<dbReference type="Proteomes" id="UP000494106">
    <property type="component" value="Unassembled WGS sequence"/>
</dbReference>
<gene>
    <name evidence="2" type="ORF">APLA_LOCUS15456</name>
</gene>
<comment type="caution">
    <text evidence="2">The sequence shown here is derived from an EMBL/GenBank/DDBJ whole genome shotgun (WGS) entry which is preliminary data.</text>
</comment>
<feature type="transmembrane region" description="Helical" evidence="1">
    <location>
        <begin position="99"/>
        <end position="123"/>
    </location>
</feature>
<sequence>MLVVLQLQETGDITVVVDYDLIPLGVVKKGSPTDIVTRNPTMQTSTLVVLACLLAVVVAQAQQEPQPVADIVQESSFDTPVHDNSPRTKRGLLLLKKKLILGALGLKVAKVGAAAGVVGALAYKAKSKPNW</sequence>
<protein>
    <submittedName>
        <fullName evidence="2">Uncharacterized protein</fullName>
    </submittedName>
</protein>
<keyword evidence="1" id="KW-0472">Membrane</keyword>
<reference evidence="2 3" key="1">
    <citation type="submission" date="2020-04" db="EMBL/GenBank/DDBJ databases">
        <authorList>
            <person name="Wallbank WR R."/>
            <person name="Pardo Diaz C."/>
            <person name="Kozak K."/>
            <person name="Martin S."/>
            <person name="Jiggins C."/>
            <person name="Moest M."/>
            <person name="Warren A I."/>
            <person name="Byers J.R.P. K."/>
            <person name="Montejo-Kovacevich G."/>
            <person name="Yen C E."/>
        </authorList>
    </citation>
    <scope>NUCLEOTIDE SEQUENCE [LARGE SCALE GENOMIC DNA]</scope>
</reference>
<keyword evidence="1" id="KW-0812">Transmembrane</keyword>
<name>A0A8S1BHF5_ARCPL</name>
<keyword evidence="3" id="KW-1185">Reference proteome</keyword>
<evidence type="ECO:0000256" key="1">
    <source>
        <dbReference type="SAM" id="Phobius"/>
    </source>
</evidence>
<dbReference type="AlphaFoldDB" id="A0A8S1BHF5"/>
<keyword evidence="1" id="KW-1133">Transmembrane helix</keyword>
<dbReference type="EMBL" id="CADEBC010000586">
    <property type="protein sequence ID" value="CAB3256487.1"/>
    <property type="molecule type" value="Genomic_DNA"/>
</dbReference>
<evidence type="ECO:0000313" key="2">
    <source>
        <dbReference type="EMBL" id="CAB3256487.1"/>
    </source>
</evidence>
<evidence type="ECO:0000313" key="3">
    <source>
        <dbReference type="Proteomes" id="UP000494106"/>
    </source>
</evidence>
<dbReference type="OrthoDB" id="6925794at2759"/>
<organism evidence="2 3">
    <name type="scientific">Arctia plantaginis</name>
    <name type="common">Wood tiger moth</name>
    <name type="synonym">Phalaena plantaginis</name>
    <dbReference type="NCBI Taxonomy" id="874455"/>
    <lineage>
        <taxon>Eukaryota</taxon>
        <taxon>Metazoa</taxon>
        <taxon>Ecdysozoa</taxon>
        <taxon>Arthropoda</taxon>
        <taxon>Hexapoda</taxon>
        <taxon>Insecta</taxon>
        <taxon>Pterygota</taxon>
        <taxon>Neoptera</taxon>
        <taxon>Endopterygota</taxon>
        <taxon>Lepidoptera</taxon>
        <taxon>Glossata</taxon>
        <taxon>Ditrysia</taxon>
        <taxon>Noctuoidea</taxon>
        <taxon>Erebidae</taxon>
        <taxon>Arctiinae</taxon>
        <taxon>Arctia</taxon>
    </lineage>
</organism>
<accession>A0A8S1BHF5</accession>
<proteinExistence type="predicted"/>